<dbReference type="InterPro" id="IPR013785">
    <property type="entry name" value="Aldolase_TIM"/>
</dbReference>
<organism evidence="3 4">
    <name type="scientific">Paenibacillus montanisoli</name>
    <dbReference type="NCBI Taxonomy" id="2081970"/>
    <lineage>
        <taxon>Bacteria</taxon>
        <taxon>Bacillati</taxon>
        <taxon>Bacillota</taxon>
        <taxon>Bacilli</taxon>
        <taxon>Bacillales</taxon>
        <taxon>Paenibacillaceae</taxon>
        <taxon>Paenibacillus</taxon>
    </lineage>
</organism>
<protein>
    <submittedName>
        <fullName evidence="3">KamA family radical SAM protein</fullName>
    </submittedName>
</protein>
<dbReference type="Gene3D" id="3.20.20.70">
    <property type="entry name" value="Aldolase class I"/>
    <property type="match status" value="1"/>
</dbReference>
<evidence type="ECO:0000313" key="4">
    <source>
        <dbReference type="Proteomes" id="UP000249260"/>
    </source>
</evidence>
<proteinExistence type="predicted"/>
<dbReference type="GO" id="GO:0051539">
    <property type="term" value="F:4 iron, 4 sulfur cluster binding"/>
    <property type="evidence" value="ECO:0007669"/>
    <property type="project" value="UniProtKB-KW"/>
</dbReference>
<dbReference type="PANTHER" id="PTHR30538">
    <property type="entry name" value="LYSINE 2,3-AMINOMUTASE-RELATED"/>
    <property type="match status" value="1"/>
</dbReference>
<feature type="compositionally biased region" description="Basic and acidic residues" evidence="2">
    <location>
        <begin position="324"/>
        <end position="338"/>
    </location>
</feature>
<name>A0A328U4P4_9BACL</name>
<evidence type="ECO:0000256" key="2">
    <source>
        <dbReference type="SAM" id="MobiDB-lite"/>
    </source>
</evidence>
<accession>A0A328U4P4</accession>
<keyword evidence="1" id="KW-0411">Iron-sulfur</keyword>
<dbReference type="InterPro" id="IPR058240">
    <property type="entry name" value="rSAM_sf"/>
</dbReference>
<comment type="caution">
    <text evidence="3">The sequence shown here is derived from an EMBL/GenBank/DDBJ whole genome shotgun (WGS) entry which is preliminary data.</text>
</comment>
<dbReference type="SUPFAM" id="SSF102114">
    <property type="entry name" value="Radical SAM enzymes"/>
    <property type="match status" value="1"/>
</dbReference>
<dbReference type="AlphaFoldDB" id="A0A328U4P4"/>
<evidence type="ECO:0000256" key="1">
    <source>
        <dbReference type="ARBA" id="ARBA00022485"/>
    </source>
</evidence>
<dbReference type="InterPro" id="IPR003739">
    <property type="entry name" value="Lys_aminomutase/Glu_NH3_mut"/>
</dbReference>
<gene>
    <name evidence="3" type="ORF">DL346_19940</name>
</gene>
<keyword evidence="1" id="KW-0479">Metal-binding</keyword>
<evidence type="ECO:0000313" key="3">
    <source>
        <dbReference type="EMBL" id="RAP74846.1"/>
    </source>
</evidence>
<keyword evidence="1" id="KW-0004">4Fe-4S</keyword>
<feature type="region of interest" description="Disordered" evidence="2">
    <location>
        <begin position="323"/>
        <end position="364"/>
    </location>
</feature>
<dbReference type="Proteomes" id="UP000249260">
    <property type="component" value="Unassembled WGS sequence"/>
</dbReference>
<dbReference type="EMBL" id="QLUW01000004">
    <property type="protein sequence ID" value="RAP74846.1"/>
    <property type="molecule type" value="Genomic_DNA"/>
</dbReference>
<sequence length="364" mass="40980">MDTGQLTAGTQAERDQFEQYAEKCVLWNEYYLNLIDWSDPHDPIQKLILPNGDELNMMDRIWAAVNEFPNGAEINRGGDCFRIRLSSDEALTDSEIEAGLQQIAANSEISSVMLTGEDGLTLTTPKLRDILTKASEIDHVRIIRFGSRMPVMNPMRIYEDEDLLETIKQHSSSEKRIYVMAHINHPRELTAEAKRGFTALQQAGAVVVNQTPVLKGINDDPDVLSDLLDQLSWAGVTPYDLFIHRPEADNSDSGLPLSEAYRIVEQAKARTSGLGKRVRLSMSHPSGKIEIVAIKDGKAYLKYLRSGHMLTIDCPEEASWFDDLPDHEQDWNQPEKEAGSNASADVPEPKTWQQTRSTWHVIHD</sequence>
<keyword evidence="1" id="KW-0408">Iron</keyword>
<reference evidence="3 4" key="1">
    <citation type="submission" date="2018-06" db="EMBL/GenBank/DDBJ databases">
        <title>Paenibacillus montanisoli sp. nov., isolated from mountain area soil.</title>
        <authorList>
            <person name="Wu M."/>
        </authorList>
    </citation>
    <scope>NUCLEOTIDE SEQUENCE [LARGE SCALE GENOMIC DNA]</scope>
    <source>
        <strain evidence="3 4">RA17</strain>
    </source>
</reference>
<dbReference type="OrthoDB" id="9768064at2"/>
<dbReference type="PANTHER" id="PTHR30538:SF0">
    <property type="entry name" value="L-LYSINE 2,3-AMINOMUTASE AQ_1632-RELATED"/>
    <property type="match status" value="1"/>
</dbReference>
<keyword evidence="4" id="KW-1185">Reference proteome</keyword>